<dbReference type="Pfam" id="PF08212">
    <property type="entry name" value="Lipocalin_2"/>
    <property type="match status" value="1"/>
</dbReference>
<dbReference type="InterPro" id="IPR012674">
    <property type="entry name" value="Calycin"/>
</dbReference>
<dbReference type="GO" id="GO:0000302">
    <property type="term" value="P:response to reactive oxygen species"/>
    <property type="evidence" value="ECO:0007669"/>
    <property type="project" value="TreeGrafter"/>
</dbReference>
<sequence>MGLNFKTLIFLSFILKDMIVTGYFGWGPCPSIPKNAEQYVSLKDKNFHYSFEDFNAGQYLGTWYDVLRTSDFPWAKGNCTQALYYIREDGRVGVLNSEIINGKNHSIIGEVFADTNIPGQLYAKFFRFAPLGDYKVIRTDYEKSSLVFSCISLWVFHWKYAWILARNVNTEVPSYHPIIEALGIPMSAMLKTSHDNC</sequence>
<reference evidence="4 5" key="1">
    <citation type="submission" date="2016-11" db="EMBL/GenBank/DDBJ databases">
        <title>The macronuclear genome of Stentor coeruleus: a giant cell with tiny introns.</title>
        <authorList>
            <person name="Slabodnick M."/>
            <person name="Ruby J.G."/>
            <person name="Reiff S.B."/>
            <person name="Swart E.C."/>
            <person name="Gosai S."/>
            <person name="Prabakaran S."/>
            <person name="Witkowska E."/>
            <person name="Larue G.E."/>
            <person name="Fisher S."/>
            <person name="Freeman R.M."/>
            <person name="Gunawardena J."/>
            <person name="Chu W."/>
            <person name="Stover N.A."/>
            <person name="Gregory B.D."/>
            <person name="Nowacki M."/>
            <person name="Derisi J."/>
            <person name="Roy S.W."/>
            <person name="Marshall W.F."/>
            <person name="Sood P."/>
        </authorList>
    </citation>
    <scope>NUCLEOTIDE SEQUENCE [LARGE SCALE GENOMIC DNA]</scope>
    <source>
        <strain evidence="4">WM001</strain>
    </source>
</reference>
<dbReference type="AlphaFoldDB" id="A0A1R2C4Z1"/>
<protein>
    <recommendedName>
        <fullName evidence="3">Lipocalin/cytosolic fatty-acid binding domain-containing protein</fullName>
    </recommendedName>
</protein>
<dbReference type="OrthoDB" id="407799at2759"/>
<dbReference type="PANTHER" id="PTHR10612">
    <property type="entry name" value="APOLIPOPROTEIN D"/>
    <property type="match status" value="1"/>
</dbReference>
<evidence type="ECO:0000256" key="2">
    <source>
        <dbReference type="SAM" id="SignalP"/>
    </source>
</evidence>
<dbReference type="Proteomes" id="UP000187209">
    <property type="component" value="Unassembled WGS sequence"/>
</dbReference>
<evidence type="ECO:0000313" key="4">
    <source>
        <dbReference type="EMBL" id="OMJ84057.1"/>
    </source>
</evidence>
<comment type="caution">
    <text evidence="4">The sequence shown here is derived from an EMBL/GenBank/DDBJ whole genome shotgun (WGS) entry which is preliminary data.</text>
</comment>
<dbReference type="InterPro" id="IPR003057">
    <property type="entry name" value="Invtbrt_color"/>
</dbReference>
<dbReference type="PRINTS" id="PR01273">
    <property type="entry name" value="INVTBRTCOLOR"/>
</dbReference>
<evidence type="ECO:0000259" key="3">
    <source>
        <dbReference type="Pfam" id="PF08212"/>
    </source>
</evidence>
<dbReference type="GO" id="GO:0031409">
    <property type="term" value="F:pigment binding"/>
    <property type="evidence" value="ECO:0007669"/>
    <property type="project" value="InterPro"/>
</dbReference>
<dbReference type="GO" id="GO:0005737">
    <property type="term" value="C:cytoplasm"/>
    <property type="evidence" value="ECO:0007669"/>
    <property type="project" value="TreeGrafter"/>
</dbReference>
<dbReference type="EMBL" id="MPUH01000281">
    <property type="protein sequence ID" value="OMJ84057.1"/>
    <property type="molecule type" value="Genomic_DNA"/>
</dbReference>
<keyword evidence="1" id="KW-1015">Disulfide bond</keyword>
<proteinExistence type="predicted"/>
<dbReference type="Gene3D" id="2.40.128.20">
    <property type="match status" value="1"/>
</dbReference>
<dbReference type="GO" id="GO:0006629">
    <property type="term" value="P:lipid metabolic process"/>
    <property type="evidence" value="ECO:0007669"/>
    <property type="project" value="TreeGrafter"/>
</dbReference>
<dbReference type="InterPro" id="IPR000566">
    <property type="entry name" value="Lipocln_cytosolic_FA-bd_dom"/>
</dbReference>
<feature type="signal peptide" evidence="2">
    <location>
        <begin position="1"/>
        <end position="22"/>
    </location>
</feature>
<evidence type="ECO:0000256" key="1">
    <source>
        <dbReference type="ARBA" id="ARBA00023157"/>
    </source>
</evidence>
<name>A0A1R2C4Z1_9CILI</name>
<keyword evidence="5" id="KW-1185">Reference proteome</keyword>
<evidence type="ECO:0000313" key="5">
    <source>
        <dbReference type="Proteomes" id="UP000187209"/>
    </source>
</evidence>
<accession>A0A1R2C4Z1</accession>
<dbReference type="SUPFAM" id="SSF50814">
    <property type="entry name" value="Lipocalins"/>
    <property type="match status" value="1"/>
</dbReference>
<dbReference type="PANTHER" id="PTHR10612:SF34">
    <property type="entry name" value="APOLIPOPROTEIN D"/>
    <property type="match status" value="1"/>
</dbReference>
<feature type="chain" id="PRO_5025381002" description="Lipocalin/cytosolic fatty-acid binding domain-containing protein" evidence="2">
    <location>
        <begin position="23"/>
        <end position="197"/>
    </location>
</feature>
<keyword evidence="2" id="KW-0732">Signal</keyword>
<gene>
    <name evidence="4" type="ORF">SteCoe_14868</name>
</gene>
<feature type="domain" description="Lipocalin/cytosolic fatty-acid binding" evidence="3">
    <location>
        <begin position="56"/>
        <end position="171"/>
    </location>
</feature>
<organism evidence="4 5">
    <name type="scientific">Stentor coeruleus</name>
    <dbReference type="NCBI Taxonomy" id="5963"/>
    <lineage>
        <taxon>Eukaryota</taxon>
        <taxon>Sar</taxon>
        <taxon>Alveolata</taxon>
        <taxon>Ciliophora</taxon>
        <taxon>Postciliodesmatophora</taxon>
        <taxon>Heterotrichea</taxon>
        <taxon>Heterotrichida</taxon>
        <taxon>Stentoridae</taxon>
        <taxon>Stentor</taxon>
    </lineage>
</organism>